<dbReference type="EMBL" id="MU393507">
    <property type="protein sequence ID" value="KAI4863310.1"/>
    <property type="molecule type" value="Genomic_DNA"/>
</dbReference>
<comment type="caution">
    <text evidence="1">The sequence shown here is derived from an EMBL/GenBank/DDBJ whole genome shotgun (WGS) entry which is preliminary data.</text>
</comment>
<proteinExistence type="predicted"/>
<name>A0ACB9YWL9_9PEZI</name>
<dbReference type="Proteomes" id="UP001497700">
    <property type="component" value="Unassembled WGS sequence"/>
</dbReference>
<sequence>MTSLHDLIVVVPTRVLQTEVTILDKAEAWAEANGVPMADLLGARLYEDMYPLSKQIVITALFAQKAVELVAGGPPLAAEFKDYDLEGCRGLLTESLRLLAAVKPESVNGKDDQVIEFGVGKRTAKGKTVEYVHRFLIPTIYFHLTTMYDILRMKGVPLGKLDYLTHFLGGVEFL</sequence>
<protein>
    <submittedName>
        <fullName evidence="1">Uncharacterized protein</fullName>
    </submittedName>
</protein>
<organism evidence="1 2">
    <name type="scientific">Hypoxylon rubiginosum</name>
    <dbReference type="NCBI Taxonomy" id="110542"/>
    <lineage>
        <taxon>Eukaryota</taxon>
        <taxon>Fungi</taxon>
        <taxon>Dikarya</taxon>
        <taxon>Ascomycota</taxon>
        <taxon>Pezizomycotina</taxon>
        <taxon>Sordariomycetes</taxon>
        <taxon>Xylariomycetidae</taxon>
        <taxon>Xylariales</taxon>
        <taxon>Hypoxylaceae</taxon>
        <taxon>Hypoxylon</taxon>
    </lineage>
</organism>
<reference evidence="1 2" key="1">
    <citation type="journal article" date="2022" name="New Phytol.">
        <title>Ecological generalism drives hyperdiversity of secondary metabolite gene clusters in xylarialean endophytes.</title>
        <authorList>
            <person name="Franco M.E.E."/>
            <person name="Wisecaver J.H."/>
            <person name="Arnold A.E."/>
            <person name="Ju Y.M."/>
            <person name="Slot J.C."/>
            <person name="Ahrendt S."/>
            <person name="Moore L.P."/>
            <person name="Eastman K.E."/>
            <person name="Scott K."/>
            <person name="Konkel Z."/>
            <person name="Mondo S.J."/>
            <person name="Kuo A."/>
            <person name="Hayes R.D."/>
            <person name="Haridas S."/>
            <person name="Andreopoulos B."/>
            <person name="Riley R."/>
            <person name="LaButti K."/>
            <person name="Pangilinan J."/>
            <person name="Lipzen A."/>
            <person name="Amirebrahimi M."/>
            <person name="Yan J."/>
            <person name="Adam C."/>
            <person name="Keymanesh K."/>
            <person name="Ng V."/>
            <person name="Louie K."/>
            <person name="Northen T."/>
            <person name="Drula E."/>
            <person name="Henrissat B."/>
            <person name="Hsieh H.M."/>
            <person name="Youens-Clark K."/>
            <person name="Lutzoni F."/>
            <person name="Miadlikowska J."/>
            <person name="Eastwood D.C."/>
            <person name="Hamelin R.C."/>
            <person name="Grigoriev I.V."/>
            <person name="U'Ren J.M."/>
        </authorList>
    </citation>
    <scope>NUCLEOTIDE SEQUENCE [LARGE SCALE GENOMIC DNA]</scope>
    <source>
        <strain evidence="1 2">CBS 119005</strain>
    </source>
</reference>
<evidence type="ECO:0000313" key="2">
    <source>
        <dbReference type="Proteomes" id="UP001497700"/>
    </source>
</evidence>
<gene>
    <name evidence="1" type="ORF">F4820DRAFT_427592</name>
</gene>
<accession>A0ACB9YWL9</accession>
<keyword evidence="2" id="KW-1185">Reference proteome</keyword>
<evidence type="ECO:0000313" key="1">
    <source>
        <dbReference type="EMBL" id="KAI4863310.1"/>
    </source>
</evidence>